<evidence type="ECO:0000313" key="1">
    <source>
        <dbReference type="EMBL" id="MCF4123017.1"/>
    </source>
</evidence>
<dbReference type="EMBL" id="JAKGSG010000053">
    <property type="protein sequence ID" value="MCF4123017.1"/>
    <property type="molecule type" value="Genomic_DNA"/>
</dbReference>
<dbReference type="AlphaFoldDB" id="A0AA41UAT0"/>
<dbReference type="RefSeq" id="WP_236090822.1">
    <property type="nucleotide sequence ID" value="NZ_JAKGSG010000053.1"/>
</dbReference>
<dbReference type="Proteomes" id="UP001165405">
    <property type="component" value="Unassembled WGS sequence"/>
</dbReference>
<gene>
    <name evidence="1" type="ORF">L1785_18740</name>
</gene>
<evidence type="ECO:0000313" key="2">
    <source>
        <dbReference type="Proteomes" id="UP001165405"/>
    </source>
</evidence>
<proteinExistence type="predicted"/>
<comment type="caution">
    <text evidence="1">The sequence shown here is derived from an EMBL/GenBank/DDBJ whole genome shotgun (WGS) entry which is preliminary data.</text>
</comment>
<name>A0AA41UAT0_9MICO</name>
<protein>
    <submittedName>
        <fullName evidence="1">Uncharacterized protein</fullName>
    </submittedName>
</protein>
<reference evidence="1" key="1">
    <citation type="submission" date="2022-01" db="EMBL/GenBank/DDBJ databases">
        <title>Antribacter sp. nov., isolated from Guizhou of China.</title>
        <authorList>
            <person name="Chengliang C."/>
            <person name="Ya Z."/>
        </authorList>
    </citation>
    <scope>NUCLEOTIDE SEQUENCE</scope>
    <source>
        <strain evidence="1">KLBMP 9083</strain>
    </source>
</reference>
<keyword evidence="2" id="KW-1185">Reference proteome</keyword>
<organism evidence="1 2">
    <name type="scientific">Antribacter soli</name>
    <dbReference type="NCBI Taxonomy" id="2910976"/>
    <lineage>
        <taxon>Bacteria</taxon>
        <taxon>Bacillati</taxon>
        <taxon>Actinomycetota</taxon>
        <taxon>Actinomycetes</taxon>
        <taxon>Micrococcales</taxon>
        <taxon>Promicromonosporaceae</taxon>
        <taxon>Antribacter</taxon>
    </lineage>
</organism>
<sequence length="261" mass="28623">MSFYKSSRALDEIETGRIKETTKSFGLSKILTGSISRTVEPGFQDQVDYALGRSRKKGRAVLTDPWDTVEEGQILDLHLSALYSGIMPFLRFGDIRRGENISVAAFWAHGYVAPFQQPSGFPDGQDAAGLHLVLVGSLDNVCRASWASEVPDAVGHEYPSDPGFLSSFIAAELGLDSPHVRQHIYMNEKSQNLEPGDRAAFAWRETSRASKGRAVSGPDIWIRQHHPATRVVATVVDITPDPVEGAERVVLARPVLIQDLA</sequence>
<accession>A0AA41UAT0</accession>